<dbReference type="GO" id="GO:0004657">
    <property type="term" value="F:proline dehydrogenase activity"/>
    <property type="evidence" value="ECO:0007669"/>
    <property type="project" value="UniProtKB-EC"/>
</dbReference>
<evidence type="ECO:0000313" key="13">
    <source>
        <dbReference type="Proteomes" id="UP000272400"/>
    </source>
</evidence>
<feature type="domain" description="Proline dehydrogenase" evidence="11">
    <location>
        <begin position="60"/>
        <end position="313"/>
    </location>
</feature>
<protein>
    <recommendedName>
        <fullName evidence="2">proline dehydrogenase</fullName>
        <ecNumber evidence="2">1.5.5.2</ecNumber>
    </recommendedName>
</protein>
<dbReference type="InterPro" id="IPR008219">
    <property type="entry name" value="PRODH_bac_arc"/>
</dbReference>
<name>A0A3N1DBY1_9ACTN</name>
<feature type="binding site" evidence="9">
    <location>
        <position position="114"/>
    </location>
    <ligand>
        <name>substrate</name>
    </ligand>
</feature>
<dbReference type="InterPro" id="IPR002872">
    <property type="entry name" value="Proline_DH_dom"/>
</dbReference>
<comment type="pathway">
    <text evidence="1">Amino-acid degradation; L-proline degradation into L-glutamate; L-glutamate from L-proline: step 1/2.</text>
</comment>
<feature type="binding site" evidence="10">
    <location>
        <position position="215"/>
    </location>
    <ligand>
        <name>FAD</name>
        <dbReference type="ChEBI" id="CHEBI:57692"/>
    </ligand>
</feature>
<dbReference type="UniPathway" id="UPA00261">
    <property type="reaction ID" value="UER00373"/>
</dbReference>
<evidence type="ECO:0000256" key="1">
    <source>
        <dbReference type="ARBA" id="ARBA00004739"/>
    </source>
</evidence>
<feature type="binding site" evidence="10">
    <location>
        <position position="177"/>
    </location>
    <ligand>
        <name>FAD</name>
        <dbReference type="ChEBI" id="CHEBI:57692"/>
    </ligand>
</feature>
<dbReference type="PANTHER" id="PTHR13914">
    <property type="entry name" value="PROLINE OXIDASE"/>
    <property type="match status" value="1"/>
</dbReference>
<dbReference type="PIRSF" id="PIRSF000196">
    <property type="entry name" value="Pro_dehydrog"/>
    <property type="match status" value="1"/>
</dbReference>
<keyword evidence="4 10" id="KW-0547">Nucleotide-binding</keyword>
<reference evidence="12 13" key="1">
    <citation type="submission" date="2018-11" db="EMBL/GenBank/DDBJ databases">
        <title>Sequencing the genomes of 1000 actinobacteria strains.</title>
        <authorList>
            <person name="Klenk H.-P."/>
        </authorList>
    </citation>
    <scope>NUCLEOTIDE SEQUENCE [LARGE SCALE GENOMIC DNA]</scope>
    <source>
        <strain evidence="12 13">DSM 44254</strain>
    </source>
</reference>
<evidence type="ECO:0000256" key="7">
    <source>
        <dbReference type="ARBA" id="ARBA00023062"/>
    </source>
</evidence>
<evidence type="ECO:0000259" key="11">
    <source>
        <dbReference type="Pfam" id="PF01619"/>
    </source>
</evidence>
<comment type="cofactor">
    <cofactor evidence="10">
        <name>FAD</name>
        <dbReference type="ChEBI" id="CHEBI:57692"/>
    </cofactor>
    <text evidence="10">Binds 1 FAD per subunit.</text>
</comment>
<keyword evidence="6" id="KW-0560">Oxidoreductase</keyword>
<evidence type="ECO:0000256" key="2">
    <source>
        <dbReference type="ARBA" id="ARBA00012695"/>
    </source>
</evidence>
<dbReference type="Gene3D" id="3.20.20.220">
    <property type="match status" value="1"/>
</dbReference>
<gene>
    <name evidence="12" type="ORF">EDD29_8761</name>
</gene>
<comment type="catalytic activity">
    <reaction evidence="8">
        <text>L-proline + a quinone = (S)-1-pyrroline-5-carboxylate + a quinol + H(+)</text>
        <dbReference type="Rhea" id="RHEA:23784"/>
        <dbReference type="ChEBI" id="CHEBI:15378"/>
        <dbReference type="ChEBI" id="CHEBI:17388"/>
        <dbReference type="ChEBI" id="CHEBI:24646"/>
        <dbReference type="ChEBI" id="CHEBI:60039"/>
        <dbReference type="ChEBI" id="CHEBI:132124"/>
        <dbReference type="EC" id="1.5.5.2"/>
    </reaction>
</comment>
<dbReference type="Pfam" id="PF01619">
    <property type="entry name" value="Pro_dh"/>
    <property type="match status" value="1"/>
</dbReference>
<feature type="binding site" evidence="10">
    <location>
        <position position="149"/>
    </location>
    <ligand>
        <name>FAD</name>
        <dbReference type="ChEBI" id="CHEBI:57692"/>
    </ligand>
</feature>
<evidence type="ECO:0000256" key="5">
    <source>
        <dbReference type="ARBA" id="ARBA00022827"/>
    </source>
</evidence>
<keyword evidence="13" id="KW-1185">Reference proteome</keyword>
<proteinExistence type="predicted"/>
<organism evidence="12 13">
    <name type="scientific">Actinocorallia herbida</name>
    <dbReference type="NCBI Taxonomy" id="58109"/>
    <lineage>
        <taxon>Bacteria</taxon>
        <taxon>Bacillati</taxon>
        <taxon>Actinomycetota</taxon>
        <taxon>Actinomycetes</taxon>
        <taxon>Streptosporangiales</taxon>
        <taxon>Thermomonosporaceae</taxon>
        <taxon>Actinocorallia</taxon>
    </lineage>
</organism>
<dbReference type="GO" id="GO:0010133">
    <property type="term" value="P:L-proline catabolic process to L-glutamate"/>
    <property type="evidence" value="ECO:0007669"/>
    <property type="project" value="UniProtKB-UniPathway"/>
</dbReference>
<dbReference type="EC" id="1.5.5.2" evidence="2"/>
<evidence type="ECO:0000256" key="10">
    <source>
        <dbReference type="PIRSR" id="PIRSR000196-2"/>
    </source>
</evidence>
<dbReference type="GO" id="GO:0000166">
    <property type="term" value="F:nucleotide binding"/>
    <property type="evidence" value="ECO:0007669"/>
    <property type="project" value="UniProtKB-KW"/>
</dbReference>
<dbReference type="Proteomes" id="UP000272400">
    <property type="component" value="Unassembled WGS sequence"/>
</dbReference>
<sequence>MALPRVGNIREKEVSLVLGPILLSAARSQTLRRLVSASPLTRPVVDRFVAGETLPDALGAVREGAADGIDATLDFLGEDITSEAEALANRDAYLRLLEALGTEGLAARADVSVKLSAFGQSLREDLALEGARRVAEAARAVGSTLTLDMEDHTTVDSTLGILGELRKDHPETGAVLQSYLFRTEDDAKALAHEGSRVRLVKGAYKEPAEVAFQHKSEVDRNYVRLLKILMAGGGYPMIGSHDPRMIEIAKTLATRNGRTIDSYEFQMLYGIRTEAQHKLVNEGHRVRAYVPYGGDWYGYFMRRLAERPANLVFFLRSFTTRS</sequence>
<dbReference type="AlphaFoldDB" id="A0A3N1DBY1"/>
<feature type="binding site" evidence="10">
    <location>
        <begin position="201"/>
        <end position="203"/>
    </location>
    <ligand>
        <name>FAD</name>
        <dbReference type="ChEBI" id="CHEBI:57692"/>
    </ligand>
</feature>
<evidence type="ECO:0000256" key="9">
    <source>
        <dbReference type="PIRSR" id="PIRSR000196-1"/>
    </source>
</evidence>
<dbReference type="InterPro" id="IPR015659">
    <property type="entry name" value="Proline_oxidase"/>
</dbReference>
<dbReference type="EMBL" id="RJKE01000001">
    <property type="protein sequence ID" value="ROO91019.1"/>
    <property type="molecule type" value="Genomic_DNA"/>
</dbReference>
<evidence type="ECO:0000256" key="4">
    <source>
        <dbReference type="ARBA" id="ARBA00022741"/>
    </source>
</evidence>
<feature type="binding site" evidence="9">
    <location>
        <position position="303"/>
    </location>
    <ligand>
        <name>substrate</name>
    </ligand>
</feature>
<dbReference type="InterPro" id="IPR029041">
    <property type="entry name" value="FAD-linked_oxidoreductase-like"/>
</dbReference>
<evidence type="ECO:0000256" key="6">
    <source>
        <dbReference type="ARBA" id="ARBA00023002"/>
    </source>
</evidence>
<dbReference type="PANTHER" id="PTHR13914:SF0">
    <property type="entry name" value="PROLINE DEHYDROGENASE 1, MITOCHONDRIAL"/>
    <property type="match status" value="1"/>
</dbReference>
<keyword evidence="3" id="KW-0285">Flavoprotein</keyword>
<accession>A0A3N1DBY1</accession>
<evidence type="ECO:0000256" key="8">
    <source>
        <dbReference type="ARBA" id="ARBA00048779"/>
    </source>
</evidence>
<feature type="binding site" evidence="9">
    <location>
        <position position="302"/>
    </location>
    <ligand>
        <name>substrate</name>
    </ligand>
</feature>
<keyword evidence="5 10" id="KW-0274">FAD</keyword>
<feature type="binding site" evidence="10">
    <location>
        <begin position="240"/>
        <end position="241"/>
    </location>
    <ligand>
        <name>FAD</name>
        <dbReference type="ChEBI" id="CHEBI:57692"/>
    </ligand>
</feature>
<evidence type="ECO:0000313" key="12">
    <source>
        <dbReference type="EMBL" id="ROO91019.1"/>
    </source>
</evidence>
<evidence type="ECO:0000256" key="3">
    <source>
        <dbReference type="ARBA" id="ARBA00022630"/>
    </source>
</evidence>
<dbReference type="SUPFAM" id="SSF51730">
    <property type="entry name" value="FAD-linked oxidoreductase"/>
    <property type="match status" value="1"/>
</dbReference>
<keyword evidence="7" id="KW-0642">Proline metabolism</keyword>
<comment type="caution">
    <text evidence="12">The sequence shown here is derived from an EMBL/GenBank/DDBJ whole genome shotgun (WGS) entry which is preliminary data.</text>
</comment>